<comment type="caution">
    <text evidence="1">The sequence shown here is derived from an EMBL/GenBank/DDBJ whole genome shotgun (WGS) entry which is preliminary data.</text>
</comment>
<dbReference type="RefSeq" id="WP_258797400.1">
    <property type="nucleotide sequence ID" value="NZ_JANTHX010000004.1"/>
</dbReference>
<evidence type="ECO:0000313" key="2">
    <source>
        <dbReference type="Proteomes" id="UP001205337"/>
    </source>
</evidence>
<reference evidence="1 2" key="1">
    <citation type="submission" date="2022-08" db="EMBL/GenBank/DDBJ databases">
        <authorList>
            <person name="Li F."/>
        </authorList>
    </citation>
    <scope>NUCLEOTIDE SEQUENCE [LARGE SCALE GENOMIC DNA]</scope>
    <source>
        <strain evidence="1 2">10F1B-8-1</strain>
    </source>
</reference>
<dbReference type="Proteomes" id="UP001205337">
    <property type="component" value="Unassembled WGS sequence"/>
</dbReference>
<gene>
    <name evidence="1" type="ORF">NUH29_02735</name>
</gene>
<evidence type="ECO:0008006" key="3">
    <source>
        <dbReference type="Google" id="ProtNLM"/>
    </source>
</evidence>
<name>A0ABT1ZCR2_9MICO</name>
<dbReference type="EMBL" id="JANTHX010000004">
    <property type="protein sequence ID" value="MCS0498466.1"/>
    <property type="molecule type" value="Genomic_DNA"/>
</dbReference>
<protein>
    <recommendedName>
        <fullName evidence="3">Asparagine synthase</fullName>
    </recommendedName>
</protein>
<sequence length="172" mass="19041">MPRHPRRSEMVADATLVSVAAARQAAKNLMLVRALRDAADFDHDWYMAAVRREFEVLAVEADANAARVLRIRAKAGRRHGHALSADDYRAADTRRLKKRARVLTDLAEELRRLSTDDETIATLIDEARIQALDEITATTAAVPGLGRTKPAKGVARSKALQALREELSDYAD</sequence>
<accession>A0ABT1ZCR2</accession>
<keyword evidence="2" id="KW-1185">Reference proteome</keyword>
<proteinExistence type="predicted"/>
<evidence type="ECO:0000313" key="1">
    <source>
        <dbReference type="EMBL" id="MCS0498466.1"/>
    </source>
</evidence>
<organism evidence="1 2">
    <name type="scientific">Protaetiibacter mangrovi</name>
    <dbReference type="NCBI Taxonomy" id="2970926"/>
    <lineage>
        <taxon>Bacteria</taxon>
        <taxon>Bacillati</taxon>
        <taxon>Actinomycetota</taxon>
        <taxon>Actinomycetes</taxon>
        <taxon>Micrococcales</taxon>
        <taxon>Microbacteriaceae</taxon>
        <taxon>Protaetiibacter</taxon>
    </lineage>
</organism>